<evidence type="ECO:0000256" key="7">
    <source>
        <dbReference type="ARBA" id="ARBA00023014"/>
    </source>
</evidence>
<dbReference type="InterPro" id="IPR058240">
    <property type="entry name" value="rSAM_sf"/>
</dbReference>
<dbReference type="Gene3D" id="3.20.20.70">
    <property type="entry name" value="Aldolase class I"/>
    <property type="match status" value="1"/>
</dbReference>
<keyword evidence="4" id="KW-0479">Metal-binding</keyword>
<dbReference type="AlphaFoldDB" id="A0A1H2DDZ7"/>
<dbReference type="InterPro" id="IPR007197">
    <property type="entry name" value="rSAM"/>
</dbReference>
<dbReference type="Proteomes" id="UP000198688">
    <property type="component" value="Chromosome I"/>
</dbReference>
<accession>A0A1H2DDZ7</accession>
<gene>
    <name evidence="9" type="ORF">SAMN04489716_9329</name>
</gene>
<evidence type="ECO:0000256" key="4">
    <source>
        <dbReference type="ARBA" id="ARBA00022723"/>
    </source>
</evidence>
<evidence type="ECO:0000256" key="2">
    <source>
        <dbReference type="ARBA" id="ARBA00022485"/>
    </source>
</evidence>
<keyword evidence="3" id="KW-0949">S-adenosyl-L-methionine</keyword>
<dbReference type="InterPro" id="IPR050377">
    <property type="entry name" value="Radical_SAM_PqqE_MftC-like"/>
</dbReference>
<protein>
    <submittedName>
        <fullName evidence="9">Radical SAM additional 4Fe4S-binding SPASM domain-containing protein</fullName>
    </submittedName>
</protein>
<dbReference type="Pfam" id="PF13186">
    <property type="entry name" value="SPASM"/>
    <property type="match status" value="1"/>
</dbReference>
<name>A0A1H2DDZ7_9ACTN</name>
<dbReference type="SUPFAM" id="SSF102114">
    <property type="entry name" value="Radical SAM enzymes"/>
    <property type="match status" value="1"/>
</dbReference>
<dbReference type="PANTHER" id="PTHR11228:SF7">
    <property type="entry name" value="PQQA PEPTIDE CYCLASE"/>
    <property type="match status" value="1"/>
</dbReference>
<keyword evidence="6" id="KW-0408">Iron</keyword>
<dbReference type="SFLD" id="SFLDG01387">
    <property type="entry name" value="BtrN-like_SPASM_domain_contain"/>
    <property type="match status" value="1"/>
</dbReference>
<feature type="domain" description="Radical SAM core" evidence="8">
    <location>
        <begin position="10"/>
        <end position="232"/>
    </location>
</feature>
<organism evidence="9 10">
    <name type="scientific">Actinoplanes derwentensis</name>
    <dbReference type="NCBI Taxonomy" id="113562"/>
    <lineage>
        <taxon>Bacteria</taxon>
        <taxon>Bacillati</taxon>
        <taxon>Actinomycetota</taxon>
        <taxon>Actinomycetes</taxon>
        <taxon>Micromonosporales</taxon>
        <taxon>Micromonosporaceae</taxon>
        <taxon>Actinoplanes</taxon>
    </lineage>
</organism>
<keyword evidence="10" id="KW-1185">Reference proteome</keyword>
<dbReference type="GO" id="GO:0016491">
    <property type="term" value="F:oxidoreductase activity"/>
    <property type="evidence" value="ECO:0007669"/>
    <property type="project" value="UniProtKB-KW"/>
</dbReference>
<dbReference type="PROSITE" id="PS01305">
    <property type="entry name" value="MOAA_NIFB_PQQE"/>
    <property type="match status" value="1"/>
</dbReference>
<evidence type="ECO:0000313" key="10">
    <source>
        <dbReference type="Proteomes" id="UP000198688"/>
    </source>
</evidence>
<dbReference type="STRING" id="113562.SAMN04489716_9329"/>
<dbReference type="GO" id="GO:0051539">
    <property type="term" value="F:4 iron, 4 sulfur cluster binding"/>
    <property type="evidence" value="ECO:0007669"/>
    <property type="project" value="UniProtKB-KW"/>
</dbReference>
<evidence type="ECO:0000256" key="1">
    <source>
        <dbReference type="ARBA" id="ARBA00001966"/>
    </source>
</evidence>
<proteinExistence type="predicted"/>
<dbReference type="SFLD" id="SFLDG01067">
    <property type="entry name" value="SPASM/twitch_domain_containing"/>
    <property type="match status" value="1"/>
</dbReference>
<dbReference type="EMBL" id="LT629758">
    <property type="protein sequence ID" value="SDT80722.1"/>
    <property type="molecule type" value="Genomic_DNA"/>
</dbReference>
<dbReference type="InterPro" id="IPR034391">
    <property type="entry name" value="AdoMet-like_SPASM_containing"/>
</dbReference>
<dbReference type="SFLD" id="SFLDS00029">
    <property type="entry name" value="Radical_SAM"/>
    <property type="match status" value="1"/>
</dbReference>
<keyword evidence="5" id="KW-0560">Oxidoreductase</keyword>
<dbReference type="RefSeq" id="WP_092555883.1">
    <property type="nucleotide sequence ID" value="NZ_BOMJ01000106.1"/>
</dbReference>
<keyword evidence="7" id="KW-0411">Iron-sulfur</keyword>
<dbReference type="GO" id="GO:0046872">
    <property type="term" value="F:metal ion binding"/>
    <property type="evidence" value="ECO:0007669"/>
    <property type="project" value="UniProtKB-KW"/>
</dbReference>
<dbReference type="PROSITE" id="PS51918">
    <property type="entry name" value="RADICAL_SAM"/>
    <property type="match status" value="1"/>
</dbReference>
<evidence type="ECO:0000256" key="5">
    <source>
        <dbReference type="ARBA" id="ARBA00023002"/>
    </source>
</evidence>
<dbReference type="CDD" id="cd01335">
    <property type="entry name" value="Radical_SAM"/>
    <property type="match status" value="1"/>
</dbReference>
<dbReference type="InterPro" id="IPR000385">
    <property type="entry name" value="MoaA_NifB_PqqE_Fe-S-bd_CS"/>
</dbReference>
<reference evidence="9 10" key="1">
    <citation type="submission" date="2016-10" db="EMBL/GenBank/DDBJ databases">
        <authorList>
            <person name="de Groot N.N."/>
        </authorList>
    </citation>
    <scope>NUCLEOTIDE SEQUENCE [LARGE SCALE GENOMIC DNA]</scope>
    <source>
        <strain evidence="9 10">DSM 43941</strain>
    </source>
</reference>
<evidence type="ECO:0000313" key="9">
    <source>
        <dbReference type="EMBL" id="SDT80722.1"/>
    </source>
</evidence>
<dbReference type="Pfam" id="PF04055">
    <property type="entry name" value="Radical_SAM"/>
    <property type="match status" value="1"/>
</dbReference>
<dbReference type="OrthoDB" id="9782387at2"/>
<dbReference type="CDD" id="cd21109">
    <property type="entry name" value="SPASM"/>
    <property type="match status" value="1"/>
</dbReference>
<keyword evidence="2" id="KW-0004">4Fe-4S</keyword>
<dbReference type="InterPro" id="IPR023885">
    <property type="entry name" value="4Fe4S-binding_SPASM_dom"/>
</dbReference>
<dbReference type="PANTHER" id="PTHR11228">
    <property type="entry name" value="RADICAL SAM DOMAIN PROTEIN"/>
    <property type="match status" value="1"/>
</dbReference>
<comment type="cofactor">
    <cofactor evidence="1">
        <name>[4Fe-4S] cluster</name>
        <dbReference type="ChEBI" id="CHEBI:49883"/>
    </cofactor>
</comment>
<dbReference type="InterPro" id="IPR013785">
    <property type="entry name" value="Aldolase_TIM"/>
</dbReference>
<sequence>MTTQKFKPPAKGPSWLVIQLLERCNLRCTMCYEWGENGSYLELSKLAELDEDLLLNTLKESLPARPYVEFFGGEPLLYKGIWKAMDLLREGGCQLVFPTNGTTLRSHADRLVTDSPTRIWVSLDGPEEINDRQRGRGVYQKAMRGIEEVSEQKRRTGLRYPELGITFLITPDNYLTIEQFFRDVDLSHLGAISVELQSYATPEMHRHYSLVAHDVFGVTSTPHAASYVRDPKIFADVDVDELVRQLLAVRKLCEANNVRFWTRPETVDTGTIAAYLAADWSKMNDFHQRCAIPWRYAEISARGEVTTCHTFYDITIGNIHEQSLLEIWQGDRAKKVRDHVRKELFPICPTCSRFYSLGAHPVGPQG</sequence>
<evidence type="ECO:0000256" key="6">
    <source>
        <dbReference type="ARBA" id="ARBA00023004"/>
    </source>
</evidence>
<evidence type="ECO:0000259" key="8">
    <source>
        <dbReference type="PROSITE" id="PS51918"/>
    </source>
</evidence>
<evidence type="ECO:0000256" key="3">
    <source>
        <dbReference type="ARBA" id="ARBA00022691"/>
    </source>
</evidence>